<dbReference type="AlphaFoldDB" id="W9WVC9"/>
<dbReference type="RefSeq" id="XP_007747177.1">
    <property type="nucleotide sequence ID" value="XM_007748987.1"/>
</dbReference>
<dbReference type="STRING" id="1182543.W9WVC9"/>
<sequence>MTVGDVGSSLAQQLGIAKKFQILLCEGTILNDDELANRYLNQPLLLSVLPDKRAKVLGFGAGGNINQFVEPDHYDPRIWDVANSKILNVHIIDSATLKEVTQFDPPEPPVTAQAYKDKGLSLFQFPRGGDPKNGVAGKWSMLTGVAEIEGEHAKIFTEVDTQAKPMGPMDDTIEIEEFEERGVDFLVTLLDVDDTVPPFRGVVLLSLTITWDSVFDVDAVWVIQSSDKST</sequence>
<dbReference type="GeneID" id="19193104"/>
<dbReference type="OrthoDB" id="1658288at2759"/>
<name>W9WVC9_9EURO</name>
<evidence type="ECO:0000313" key="2">
    <source>
        <dbReference type="Proteomes" id="UP000019471"/>
    </source>
</evidence>
<reference evidence="1 2" key="1">
    <citation type="submission" date="2013-03" db="EMBL/GenBank/DDBJ databases">
        <title>The Genome Sequence of Cladophialophora psammophila CBS 110553.</title>
        <authorList>
            <consortium name="The Broad Institute Genomics Platform"/>
            <person name="Cuomo C."/>
            <person name="de Hoog S."/>
            <person name="Gorbushina A."/>
            <person name="Walker B."/>
            <person name="Young S.K."/>
            <person name="Zeng Q."/>
            <person name="Gargeya S."/>
            <person name="Fitzgerald M."/>
            <person name="Haas B."/>
            <person name="Abouelleil A."/>
            <person name="Allen A.W."/>
            <person name="Alvarado L."/>
            <person name="Arachchi H.M."/>
            <person name="Berlin A.M."/>
            <person name="Chapman S.B."/>
            <person name="Gainer-Dewar J."/>
            <person name="Goldberg J."/>
            <person name="Griggs A."/>
            <person name="Gujja S."/>
            <person name="Hansen M."/>
            <person name="Howarth C."/>
            <person name="Imamovic A."/>
            <person name="Ireland A."/>
            <person name="Larimer J."/>
            <person name="McCowan C."/>
            <person name="Murphy C."/>
            <person name="Pearson M."/>
            <person name="Poon T.W."/>
            <person name="Priest M."/>
            <person name="Roberts A."/>
            <person name="Saif S."/>
            <person name="Shea T."/>
            <person name="Sisk P."/>
            <person name="Sykes S."/>
            <person name="Wortman J."/>
            <person name="Nusbaum C."/>
            <person name="Birren B."/>
        </authorList>
    </citation>
    <scope>NUCLEOTIDE SEQUENCE [LARGE SCALE GENOMIC DNA]</scope>
    <source>
        <strain evidence="1 2">CBS 110553</strain>
    </source>
</reference>
<accession>W9WVC9</accession>
<dbReference type="HOGENOM" id="CLU_1204664_0_0_1"/>
<keyword evidence="2" id="KW-1185">Reference proteome</keyword>
<gene>
    <name evidence="1" type="ORF">A1O5_08405</name>
</gene>
<dbReference type="EMBL" id="AMGX01000013">
    <property type="protein sequence ID" value="EXJ68611.1"/>
    <property type="molecule type" value="Genomic_DNA"/>
</dbReference>
<protein>
    <recommendedName>
        <fullName evidence="3">Ubiquitin-like domain-containing protein</fullName>
    </recommendedName>
</protein>
<organism evidence="1 2">
    <name type="scientific">Cladophialophora psammophila CBS 110553</name>
    <dbReference type="NCBI Taxonomy" id="1182543"/>
    <lineage>
        <taxon>Eukaryota</taxon>
        <taxon>Fungi</taxon>
        <taxon>Dikarya</taxon>
        <taxon>Ascomycota</taxon>
        <taxon>Pezizomycotina</taxon>
        <taxon>Eurotiomycetes</taxon>
        <taxon>Chaetothyriomycetidae</taxon>
        <taxon>Chaetothyriales</taxon>
        <taxon>Herpotrichiellaceae</taxon>
        <taxon>Cladophialophora</taxon>
    </lineage>
</organism>
<comment type="caution">
    <text evidence="1">The sequence shown here is derived from an EMBL/GenBank/DDBJ whole genome shotgun (WGS) entry which is preliminary data.</text>
</comment>
<evidence type="ECO:0000313" key="1">
    <source>
        <dbReference type="EMBL" id="EXJ68611.1"/>
    </source>
</evidence>
<evidence type="ECO:0008006" key="3">
    <source>
        <dbReference type="Google" id="ProtNLM"/>
    </source>
</evidence>
<dbReference type="Proteomes" id="UP000019471">
    <property type="component" value="Unassembled WGS sequence"/>
</dbReference>
<proteinExistence type="predicted"/>